<keyword evidence="2" id="KW-0378">Hydrolase</keyword>
<dbReference type="Proteomes" id="UP001304300">
    <property type="component" value="Chromosome"/>
</dbReference>
<gene>
    <name evidence="2" type="ORF">RZN69_10300</name>
</gene>
<dbReference type="InterPro" id="IPR024535">
    <property type="entry name" value="RHGA/B-epi-like_pectate_lyase"/>
</dbReference>
<protein>
    <submittedName>
        <fullName evidence="2">Glycosyl hydrolase family 28-related protein</fullName>
    </submittedName>
</protein>
<dbReference type="Pfam" id="PF12708">
    <property type="entry name" value="Pect-lyase_RHGA_epim"/>
    <property type="match status" value="1"/>
</dbReference>
<dbReference type="EMBL" id="CP136920">
    <property type="protein sequence ID" value="WOO43480.1"/>
    <property type="molecule type" value="Genomic_DNA"/>
</dbReference>
<dbReference type="GO" id="GO:0016787">
    <property type="term" value="F:hydrolase activity"/>
    <property type="evidence" value="ECO:0007669"/>
    <property type="project" value="UniProtKB-KW"/>
</dbReference>
<feature type="domain" description="Rhamnogalacturonase A/B/Epimerase-like pectate lyase" evidence="1">
    <location>
        <begin position="168"/>
        <end position="236"/>
    </location>
</feature>
<proteinExistence type="predicted"/>
<dbReference type="Gene3D" id="2.160.20.10">
    <property type="entry name" value="Single-stranded right-handed beta-helix, Pectin lyase-like"/>
    <property type="match status" value="1"/>
</dbReference>
<dbReference type="RefSeq" id="WP_317836037.1">
    <property type="nucleotide sequence ID" value="NZ_CP136920.1"/>
</dbReference>
<dbReference type="InterPro" id="IPR011050">
    <property type="entry name" value="Pectin_lyase_fold/virulence"/>
</dbReference>
<accession>A0AAQ3LGJ8</accession>
<dbReference type="KEGG" id="puo:RZN69_10300"/>
<evidence type="ECO:0000313" key="3">
    <source>
        <dbReference type="Proteomes" id="UP001304300"/>
    </source>
</evidence>
<organism evidence="2 3">
    <name type="scientific">Rubellicoccus peritrichatus</name>
    <dbReference type="NCBI Taxonomy" id="3080537"/>
    <lineage>
        <taxon>Bacteria</taxon>
        <taxon>Pseudomonadati</taxon>
        <taxon>Verrucomicrobiota</taxon>
        <taxon>Opitutia</taxon>
        <taxon>Puniceicoccales</taxon>
        <taxon>Cerasicoccaceae</taxon>
        <taxon>Rubellicoccus</taxon>
    </lineage>
</organism>
<evidence type="ECO:0000259" key="1">
    <source>
        <dbReference type="Pfam" id="PF12708"/>
    </source>
</evidence>
<evidence type="ECO:0000313" key="2">
    <source>
        <dbReference type="EMBL" id="WOO43480.1"/>
    </source>
</evidence>
<dbReference type="AlphaFoldDB" id="A0AAQ3LGJ8"/>
<sequence length="806" mass="86210">MITNTAISRQQYTLSTGTDALLFNFYTLDATHLKVWKSPASGSVPSLLVLNTDYVVSGTQDEAGNVTVTMIGQTVGDVITILRVPTMDQLLELVSGGQFHEESVEEGLDKVTMICFALLEQINRAIKYPPTEVDGWIAEIEATADRASKIIGFDENGALTVLPEIVENVETYGAVGDGVTNDTAAVQAALNSAIASGKVLYFPNPQATYLLTTDVNHTGLENVAILGQGATIKTMGTSGIKLSASTNVLTLSANVSHGDDTITVSDASGVAMGDIIELSSSIEAQLGWAYGSRWVGTVKSINGNVISLHQSVRMNFGTADSGISCVHSKGRRVHIQGLDFTTETGGARGVSLLYCIDSQLNEINSKNGPIPEDQIDCLFFKNCVGITIRDISLNGWRYGMLIEGGRNISVTNMTYNGGRHALSPAFFVDGVSVDGLRGENNAGIADAHPSFNIRYNNVYTSSDIQGSSFRCTGLTITNSRFRLNHATLSNVLGMNVAWNTTPYDYAALFDGTFDTYVENVEFITDGTGKPTVYRANTARLKNVRSVDETGALHPMDVDNTVTLVTYDQCLFDEVNSTDNAAASKETLYRGDIVPDFLSTMVNQPVNMMTGFEWTTAVTGSGLSNADASGWFRLSTGATAHSTAERETENHEWLMVASHIVGQFSFGVAGGFSVSIGTLNTTTNGMSEIRIGKVGSSSPSRTGFRLYDNAVWGVAEKDGVEQEEDLGITIGSVHAGIYPRPTLLTVTWDGSGTFNFYSSGSLIGTITGGPTGHEDGCGLKIYCENNADTAEQSICVGRIFLGWQLIV</sequence>
<name>A0AAQ3LGJ8_9BACT</name>
<dbReference type="InterPro" id="IPR012334">
    <property type="entry name" value="Pectin_lyas_fold"/>
</dbReference>
<keyword evidence="3" id="KW-1185">Reference proteome</keyword>
<reference evidence="2 3" key="1">
    <citation type="submission" date="2023-10" db="EMBL/GenBank/DDBJ databases">
        <title>Rubellicoccus peritrichatus gen. nov., sp. nov., isolated from an algae of coral reef tank.</title>
        <authorList>
            <person name="Luo J."/>
        </authorList>
    </citation>
    <scope>NUCLEOTIDE SEQUENCE [LARGE SCALE GENOMIC DNA]</scope>
    <source>
        <strain evidence="2 3">CR14</strain>
    </source>
</reference>
<dbReference type="SUPFAM" id="SSF51126">
    <property type="entry name" value="Pectin lyase-like"/>
    <property type="match status" value="1"/>
</dbReference>